<evidence type="ECO:0000259" key="2">
    <source>
        <dbReference type="Pfam" id="PF08239"/>
    </source>
</evidence>
<name>A0A8J8BC38_9RHOB</name>
<reference evidence="3" key="1">
    <citation type="submission" date="2021-04" db="EMBL/GenBank/DDBJ databases">
        <authorList>
            <person name="Yoon J."/>
        </authorList>
    </citation>
    <scope>NUCLEOTIDE SEQUENCE</scope>
    <source>
        <strain evidence="3">KMU-90</strain>
    </source>
</reference>
<dbReference type="AlphaFoldDB" id="A0A8J8BC38"/>
<sequence length="95" mass="9891">MNRIALTTLLMLALLSGCATTGGGRTTVTGTGPQDMLKLRAGPGLGFRVVLGLPEGTELIRRDCVTEMGQLWCRVSLADAPGMTGYVSADYLSGS</sequence>
<gene>
    <name evidence="3" type="ORF">KB874_22620</name>
</gene>
<dbReference type="PROSITE" id="PS51257">
    <property type="entry name" value="PROKAR_LIPOPROTEIN"/>
    <property type="match status" value="1"/>
</dbReference>
<feature type="domain" description="SH3b" evidence="2">
    <location>
        <begin position="37"/>
        <end position="93"/>
    </location>
</feature>
<proteinExistence type="predicted"/>
<dbReference type="Pfam" id="PF08239">
    <property type="entry name" value="SH3_3"/>
    <property type="match status" value="1"/>
</dbReference>
<feature type="signal peptide" evidence="1">
    <location>
        <begin position="1"/>
        <end position="21"/>
    </location>
</feature>
<evidence type="ECO:0000256" key="1">
    <source>
        <dbReference type="SAM" id="SignalP"/>
    </source>
</evidence>
<evidence type="ECO:0000313" key="3">
    <source>
        <dbReference type="EMBL" id="MBS0126873.1"/>
    </source>
</evidence>
<keyword evidence="4" id="KW-1185">Reference proteome</keyword>
<organism evidence="3 4">
    <name type="scientific">Thetidibacter halocola</name>
    <dbReference type="NCBI Taxonomy" id="2827239"/>
    <lineage>
        <taxon>Bacteria</taxon>
        <taxon>Pseudomonadati</taxon>
        <taxon>Pseudomonadota</taxon>
        <taxon>Alphaproteobacteria</taxon>
        <taxon>Rhodobacterales</taxon>
        <taxon>Roseobacteraceae</taxon>
        <taxon>Thetidibacter</taxon>
    </lineage>
</organism>
<dbReference type="RefSeq" id="WP_212538832.1">
    <property type="nucleotide sequence ID" value="NZ_JAGTUU010000015.1"/>
</dbReference>
<dbReference type="EMBL" id="JAGTUU010000015">
    <property type="protein sequence ID" value="MBS0126873.1"/>
    <property type="molecule type" value="Genomic_DNA"/>
</dbReference>
<accession>A0A8J8BC38</accession>
<comment type="caution">
    <text evidence="3">The sequence shown here is derived from an EMBL/GenBank/DDBJ whole genome shotgun (WGS) entry which is preliminary data.</text>
</comment>
<keyword evidence="1" id="KW-0732">Signal</keyword>
<dbReference type="InterPro" id="IPR003646">
    <property type="entry name" value="SH3-like_bac-type"/>
</dbReference>
<protein>
    <submittedName>
        <fullName evidence="3">SH3 domain-containing protein</fullName>
    </submittedName>
</protein>
<feature type="chain" id="PRO_5035306603" evidence="1">
    <location>
        <begin position="22"/>
        <end position="95"/>
    </location>
</feature>
<dbReference type="Gene3D" id="2.30.30.40">
    <property type="entry name" value="SH3 Domains"/>
    <property type="match status" value="1"/>
</dbReference>
<dbReference type="Proteomes" id="UP000681356">
    <property type="component" value="Unassembled WGS sequence"/>
</dbReference>
<evidence type="ECO:0000313" key="4">
    <source>
        <dbReference type="Proteomes" id="UP000681356"/>
    </source>
</evidence>